<dbReference type="GeneID" id="16151519"/>
<dbReference type="RefSeq" id="YP_008083089.1">
    <property type="nucleotide sequence ID" value="NC_021471.1"/>
</dbReference>
<evidence type="ECO:0000313" key="2">
    <source>
        <dbReference type="Proteomes" id="UP000014319"/>
    </source>
</evidence>
<dbReference type="EMBL" id="KC117378">
    <property type="protein sequence ID" value="AGC34584.1"/>
    <property type="molecule type" value="Genomic_DNA"/>
</dbReference>
<dbReference type="GO" id="GO:0006355">
    <property type="term" value="P:regulation of DNA-templated transcription"/>
    <property type="evidence" value="ECO:0007669"/>
    <property type="project" value="InterPro"/>
</dbReference>
<organism evidence="1 2">
    <name type="scientific">Haloarcula sinaiiensis tailed virus 1</name>
    <dbReference type="NCBI Taxonomy" id="1262530"/>
    <lineage>
        <taxon>Viruses</taxon>
        <taxon>Duplodnaviria</taxon>
        <taxon>Heunggongvirae</taxon>
        <taxon>Uroviricota</taxon>
        <taxon>Caudoviricetes</taxon>
        <taxon>Kirjokansivirales</taxon>
        <taxon>Shortaselviridae</taxon>
        <taxon>Lonfivirus</taxon>
        <taxon>Lonfivirus codicilli</taxon>
        <taxon>Lonfivirus HSTV1</taxon>
    </lineage>
</organism>
<evidence type="ECO:0000313" key="1">
    <source>
        <dbReference type="EMBL" id="AGC34584.1"/>
    </source>
</evidence>
<keyword evidence="2" id="KW-1185">Reference proteome</keyword>
<dbReference type="SUPFAM" id="SSF47598">
    <property type="entry name" value="Ribbon-helix-helix"/>
    <property type="match status" value="1"/>
</dbReference>
<name>R9QT73_9CAUD</name>
<gene>
    <name evidence="1" type="primary">39</name>
    <name evidence="1" type="ORF">HSTV1_39</name>
</gene>
<proteinExistence type="predicted"/>
<protein>
    <submittedName>
        <fullName evidence="1">Uncharacterized protein</fullName>
    </submittedName>
</protein>
<reference evidence="1 2" key="1">
    <citation type="journal article" date="2013" name="Proc. Natl. Acad. Sci. U.S.A.">
        <title>Structure of the archaeal head-tailed virus HSTV-1 completes the HK97 fold story.</title>
        <authorList>
            <person name="Pietila M.K."/>
            <person name="Laurinmaki P."/>
            <person name="Russell D.A."/>
            <person name="Ko C.C."/>
            <person name="Jacobs-Sera D."/>
            <person name="Hendrix R.W."/>
            <person name="Bamford D.H."/>
            <person name="Butcher S.J."/>
        </authorList>
    </citation>
    <scope>NUCLEOTIDE SEQUENCE [LARGE SCALE GENOMIC DNA]</scope>
</reference>
<dbReference type="KEGG" id="vg:16151519"/>
<sequence length="46" mass="5301">MVRYTELSVYMHPSDAEAVHDAAEEQGYETTSEYVRECVPECETDE</sequence>
<dbReference type="Proteomes" id="UP000014319">
    <property type="component" value="Genome"/>
</dbReference>
<accession>R9QT73</accession>
<dbReference type="InterPro" id="IPR010985">
    <property type="entry name" value="Ribbon_hlx_hlx"/>
</dbReference>